<keyword evidence="3" id="KW-1133">Transmembrane helix</keyword>
<dbReference type="PANTHER" id="PTHR11360">
    <property type="entry name" value="MONOCARBOXYLATE TRANSPORTER"/>
    <property type="match status" value="1"/>
</dbReference>
<dbReference type="Gene3D" id="1.20.1250.20">
    <property type="entry name" value="MFS general substrate transporter like domains"/>
    <property type="match status" value="2"/>
</dbReference>
<sequence>MERRDPREQITIKALTVWLAAVAVYVVAITGRTSFGVAGIDAIERFEVDASRVAVFTAVQIGVYALVQIPVGLLIDKFGPRLIMVVGALVMGLGQVLLGFTDSYPVAILARVLIGAGDATAFVSALRLLPSWFPMRSTPLFTQLTSAIGQLGQFISAVPFLALLHAEGWTVAFVSLGAVAALIAILALVAIADTPDPVEEAREDSRGPSIREILSIVLRSPLCWEAFAIHGLGMMFMITFTLLWGMPIMVQGMGLSPTQAGTVLTVYTFATALGGPFLAPISARAGKNRDLAAAAISAVHFITWAVFFASTQPRGMAAALIVAVIMGVCTPISNFGFDNVRERMPRSVVASGTGLGNMGGFAAGMIATQVIGLLLDATAPDGNYTWGNFRIAWAAVLGMWVLLLAGMFYARHLVGRGGASEGARPAR</sequence>
<accession>A0A2S0WFF7</accession>
<dbReference type="AlphaFoldDB" id="A0A2S0WFF7"/>
<dbReference type="PANTHER" id="PTHR11360:SF284">
    <property type="entry name" value="EG:103B4.3 PROTEIN-RELATED"/>
    <property type="match status" value="1"/>
</dbReference>
<dbReference type="PROSITE" id="PS50850">
    <property type="entry name" value="MFS"/>
    <property type="match status" value="1"/>
</dbReference>
<keyword evidence="2" id="KW-0812">Transmembrane</keyword>
<evidence type="ECO:0000256" key="2">
    <source>
        <dbReference type="ARBA" id="ARBA00022692"/>
    </source>
</evidence>
<keyword evidence="4" id="KW-0472">Membrane</keyword>
<dbReference type="GO" id="GO:0005886">
    <property type="term" value="C:plasma membrane"/>
    <property type="evidence" value="ECO:0007669"/>
    <property type="project" value="UniProtKB-SubCell"/>
</dbReference>
<dbReference type="InterPro" id="IPR011701">
    <property type="entry name" value="MFS"/>
</dbReference>
<dbReference type="InterPro" id="IPR050327">
    <property type="entry name" value="Proton-linked_MCT"/>
</dbReference>
<dbReference type="InterPro" id="IPR036259">
    <property type="entry name" value="MFS_trans_sf"/>
</dbReference>
<feature type="domain" description="Major facilitator superfamily (MFS) profile" evidence="5">
    <location>
        <begin position="9"/>
        <end position="418"/>
    </location>
</feature>
<dbReference type="OrthoDB" id="4332123at2"/>
<evidence type="ECO:0000313" key="7">
    <source>
        <dbReference type="Proteomes" id="UP000244754"/>
    </source>
</evidence>
<dbReference type="KEGG" id="clia:C3E79_07830"/>
<proteinExistence type="predicted"/>
<dbReference type="SUPFAM" id="SSF103473">
    <property type="entry name" value="MFS general substrate transporter"/>
    <property type="match status" value="1"/>
</dbReference>
<reference evidence="7" key="1">
    <citation type="submission" date="2018-01" db="EMBL/GenBank/DDBJ databases">
        <authorList>
            <person name="Li J."/>
        </authorList>
    </citation>
    <scope>NUCLEOTIDE SEQUENCE [LARGE SCALE GENOMIC DNA]</scope>
    <source>
        <strain evidence="7">2184</strain>
    </source>
</reference>
<dbReference type="RefSeq" id="WP_108404411.1">
    <property type="nucleotide sequence ID" value="NZ_CP026948.1"/>
</dbReference>
<protein>
    <submittedName>
        <fullName evidence="6">MFS transporter</fullName>
    </submittedName>
</protein>
<keyword evidence="7" id="KW-1185">Reference proteome</keyword>
<dbReference type="EMBL" id="CP026948">
    <property type="protein sequence ID" value="AWB84402.1"/>
    <property type="molecule type" value="Genomic_DNA"/>
</dbReference>
<gene>
    <name evidence="6" type="ORF">C3E79_07830</name>
</gene>
<dbReference type="Pfam" id="PF07690">
    <property type="entry name" value="MFS_1"/>
    <property type="match status" value="1"/>
</dbReference>
<comment type="subcellular location">
    <subcellularLocation>
        <location evidence="1">Cell membrane</location>
        <topology evidence="1">Multi-pass membrane protein</topology>
    </subcellularLocation>
</comment>
<dbReference type="GO" id="GO:0022857">
    <property type="term" value="F:transmembrane transporter activity"/>
    <property type="evidence" value="ECO:0007669"/>
    <property type="project" value="InterPro"/>
</dbReference>
<organism evidence="6 7">
    <name type="scientific">Corynebacterium liangguodongii</name>
    <dbReference type="NCBI Taxonomy" id="2079535"/>
    <lineage>
        <taxon>Bacteria</taxon>
        <taxon>Bacillati</taxon>
        <taxon>Actinomycetota</taxon>
        <taxon>Actinomycetes</taxon>
        <taxon>Mycobacteriales</taxon>
        <taxon>Corynebacteriaceae</taxon>
        <taxon>Corynebacterium</taxon>
    </lineage>
</organism>
<name>A0A2S0WFF7_9CORY</name>
<evidence type="ECO:0000313" key="6">
    <source>
        <dbReference type="EMBL" id="AWB84402.1"/>
    </source>
</evidence>
<evidence type="ECO:0000256" key="3">
    <source>
        <dbReference type="ARBA" id="ARBA00022989"/>
    </source>
</evidence>
<dbReference type="Proteomes" id="UP000244754">
    <property type="component" value="Chromosome"/>
</dbReference>
<evidence type="ECO:0000256" key="1">
    <source>
        <dbReference type="ARBA" id="ARBA00004651"/>
    </source>
</evidence>
<evidence type="ECO:0000256" key="4">
    <source>
        <dbReference type="ARBA" id="ARBA00023136"/>
    </source>
</evidence>
<dbReference type="InterPro" id="IPR020846">
    <property type="entry name" value="MFS_dom"/>
</dbReference>
<evidence type="ECO:0000259" key="5">
    <source>
        <dbReference type="PROSITE" id="PS50850"/>
    </source>
</evidence>
<dbReference type="CDD" id="cd06174">
    <property type="entry name" value="MFS"/>
    <property type="match status" value="1"/>
</dbReference>